<feature type="region of interest" description="Disordered" evidence="1">
    <location>
        <begin position="17"/>
        <end position="48"/>
    </location>
</feature>
<feature type="region of interest" description="Disordered" evidence="1">
    <location>
        <begin position="519"/>
        <end position="546"/>
    </location>
</feature>
<protein>
    <recommendedName>
        <fullName evidence="4">Peptidase A2 domain-containing protein</fullName>
    </recommendedName>
</protein>
<dbReference type="Proteomes" id="UP001234178">
    <property type="component" value="Unassembled WGS sequence"/>
</dbReference>
<evidence type="ECO:0000313" key="2">
    <source>
        <dbReference type="EMBL" id="KAK4009301.1"/>
    </source>
</evidence>
<accession>A0ABQ9Z8S8</accession>
<organism evidence="2 3">
    <name type="scientific">Daphnia magna</name>
    <dbReference type="NCBI Taxonomy" id="35525"/>
    <lineage>
        <taxon>Eukaryota</taxon>
        <taxon>Metazoa</taxon>
        <taxon>Ecdysozoa</taxon>
        <taxon>Arthropoda</taxon>
        <taxon>Crustacea</taxon>
        <taxon>Branchiopoda</taxon>
        <taxon>Diplostraca</taxon>
        <taxon>Cladocera</taxon>
        <taxon>Anomopoda</taxon>
        <taxon>Daphniidae</taxon>
        <taxon>Daphnia</taxon>
    </lineage>
</organism>
<name>A0ABQ9Z8S8_9CRUS</name>
<sequence>MPRRFNSNISKLLQADQHAEKRLGNSNKVARKENPVNRERKRNLAEAQGGPVYNELKKNCGEKERAEEFLDAEREVDLAIPPLNVDPNALNAALAALAANQQLQQQQFQQQPDLLTALTNRFLAPPAMAPAIVPAVAPAIAPVAAVRVILDEEVKYSGSVAESFQEWRQAVNRKALANNGDTRRAAISSFFGQAITWQEEIAVKNLGKRVSRTIGAGPAMNVIMVPATATSINNPFIHADVFRIGELRALVDSGAKNSAISEELLLNRSCFEVHPPSKYRFIDGTTIDNVVGEVSLTVRYRGIVVDLPRVAVMMKMLNPVVLGVEWIVGSAANVRGVEGVATVIMLNVIPDSVTSVQDVKENSKLPQQAEIQSKTREETSNRYGMAVEEFKNIGAIIAEDTVGTRNKPDFSLKALRSKKIPPGTVCFVKCKVPQQNHELWFITMVGAVGAKGGWLSPNCVLKAEKGEISVPIINTNPHFIGRRAMKGILKALSIEENEICALAEDGEFMENATENLLDNENSLEEKDSLGSGVIDSNLSPSQAEEL</sequence>
<comment type="caution">
    <text evidence="2">The sequence shown here is derived from an EMBL/GenBank/DDBJ whole genome shotgun (WGS) entry which is preliminary data.</text>
</comment>
<reference evidence="2 3" key="1">
    <citation type="journal article" date="2023" name="Nucleic Acids Res.">
        <title>The hologenome of Daphnia magna reveals possible DNA methylation and microbiome-mediated evolution of the host genome.</title>
        <authorList>
            <person name="Chaturvedi A."/>
            <person name="Li X."/>
            <person name="Dhandapani V."/>
            <person name="Marshall H."/>
            <person name="Kissane S."/>
            <person name="Cuenca-Cambronero M."/>
            <person name="Asole G."/>
            <person name="Calvet F."/>
            <person name="Ruiz-Romero M."/>
            <person name="Marangio P."/>
            <person name="Guigo R."/>
            <person name="Rago D."/>
            <person name="Mirbahai L."/>
            <person name="Eastwood N."/>
            <person name="Colbourne J.K."/>
            <person name="Zhou J."/>
            <person name="Mallon E."/>
            <person name="Orsini L."/>
        </authorList>
    </citation>
    <scope>NUCLEOTIDE SEQUENCE [LARGE SCALE GENOMIC DNA]</scope>
    <source>
        <strain evidence="2">LRV0_1</strain>
    </source>
</reference>
<feature type="compositionally biased region" description="Polar residues" evidence="1">
    <location>
        <begin position="534"/>
        <end position="546"/>
    </location>
</feature>
<evidence type="ECO:0000256" key="1">
    <source>
        <dbReference type="SAM" id="MobiDB-lite"/>
    </source>
</evidence>
<gene>
    <name evidence="2" type="ORF">OUZ56_018417</name>
</gene>
<dbReference type="CDD" id="cd00303">
    <property type="entry name" value="retropepsin_like"/>
    <property type="match status" value="1"/>
</dbReference>
<dbReference type="EMBL" id="JAOYFB010000003">
    <property type="protein sequence ID" value="KAK4009301.1"/>
    <property type="molecule type" value="Genomic_DNA"/>
</dbReference>
<feature type="compositionally biased region" description="Basic and acidic residues" evidence="1">
    <location>
        <begin position="30"/>
        <end position="44"/>
    </location>
</feature>
<evidence type="ECO:0008006" key="4">
    <source>
        <dbReference type="Google" id="ProtNLM"/>
    </source>
</evidence>
<proteinExistence type="predicted"/>
<evidence type="ECO:0000313" key="3">
    <source>
        <dbReference type="Proteomes" id="UP001234178"/>
    </source>
</evidence>
<keyword evidence="3" id="KW-1185">Reference proteome</keyword>